<dbReference type="AlphaFoldDB" id="A0A2H9TMX0"/>
<evidence type="ECO:0000313" key="2">
    <source>
        <dbReference type="EMBL" id="PJF19121.1"/>
    </source>
</evidence>
<organism evidence="2 3">
    <name type="scientific">Paramicrosporidium saccamoebae</name>
    <dbReference type="NCBI Taxonomy" id="1246581"/>
    <lineage>
        <taxon>Eukaryota</taxon>
        <taxon>Fungi</taxon>
        <taxon>Fungi incertae sedis</taxon>
        <taxon>Cryptomycota</taxon>
        <taxon>Cryptomycota incertae sedis</taxon>
        <taxon>Paramicrosporidium</taxon>
    </lineage>
</organism>
<feature type="chain" id="PRO_5014167862" evidence="1">
    <location>
        <begin position="17"/>
        <end position="147"/>
    </location>
</feature>
<sequence length="147" mass="16319">MLFIVLVTIVASVVSASGKFWVITAHSPIVVEQVFTQRGDIVRNNELLLVARRASGYTMFTDMDKSLMEAKVPNGSKSALMQMKDPNESDSAPMRMKAPDGLENGTYMVREVMVSEGQRYEEGAQVMILELVSFCGRRSSPFLHAKL</sequence>
<keyword evidence="3" id="KW-1185">Reference proteome</keyword>
<evidence type="ECO:0000256" key="1">
    <source>
        <dbReference type="SAM" id="SignalP"/>
    </source>
</evidence>
<dbReference type="Proteomes" id="UP000240830">
    <property type="component" value="Unassembled WGS sequence"/>
</dbReference>
<protein>
    <submittedName>
        <fullName evidence="2">Uncharacterized protein</fullName>
    </submittedName>
</protein>
<feature type="signal peptide" evidence="1">
    <location>
        <begin position="1"/>
        <end position="16"/>
    </location>
</feature>
<dbReference type="EMBL" id="MTSL01000077">
    <property type="protein sequence ID" value="PJF19121.1"/>
    <property type="molecule type" value="Genomic_DNA"/>
</dbReference>
<keyword evidence="1" id="KW-0732">Signal</keyword>
<reference evidence="2 3" key="1">
    <citation type="submission" date="2016-10" db="EMBL/GenBank/DDBJ databases">
        <title>The genome of Paramicrosporidium saccamoebae is the missing link in understanding Cryptomycota and Microsporidia evolution.</title>
        <authorList>
            <person name="Quandt C.A."/>
            <person name="Beaudet D."/>
            <person name="Corsaro D."/>
            <person name="Michel R."/>
            <person name="Corradi N."/>
            <person name="James T."/>
        </authorList>
    </citation>
    <scope>NUCLEOTIDE SEQUENCE [LARGE SCALE GENOMIC DNA]</scope>
    <source>
        <strain evidence="2 3">KSL3</strain>
    </source>
</reference>
<accession>A0A2H9TMX0</accession>
<proteinExistence type="predicted"/>
<name>A0A2H9TMX0_9FUNG</name>
<comment type="caution">
    <text evidence="2">The sequence shown here is derived from an EMBL/GenBank/DDBJ whole genome shotgun (WGS) entry which is preliminary data.</text>
</comment>
<gene>
    <name evidence="2" type="ORF">PSACC_01083</name>
</gene>
<evidence type="ECO:0000313" key="3">
    <source>
        <dbReference type="Proteomes" id="UP000240830"/>
    </source>
</evidence>